<keyword evidence="6" id="KW-1185">Reference proteome</keyword>
<dbReference type="GO" id="GO:0004445">
    <property type="term" value="F:inositol-polyphosphate 5-phosphatase activity"/>
    <property type="evidence" value="ECO:0007669"/>
    <property type="project" value="UniProtKB-EC"/>
</dbReference>
<evidence type="ECO:0000256" key="3">
    <source>
        <dbReference type="ARBA" id="ARBA00023599"/>
    </source>
</evidence>
<dbReference type="Pfam" id="PF22669">
    <property type="entry name" value="Exo_endo_phos2"/>
    <property type="match status" value="1"/>
</dbReference>
<dbReference type="SMART" id="SM00128">
    <property type="entry name" value="IPPc"/>
    <property type="match status" value="1"/>
</dbReference>
<dbReference type="AlphaFoldDB" id="A0A0D3IRN8"/>
<dbReference type="Proteomes" id="UP000013827">
    <property type="component" value="Unassembled WGS sequence"/>
</dbReference>
<proteinExistence type="inferred from homology"/>
<dbReference type="OMA" id="FGMETCT"/>
<dbReference type="HOGENOM" id="CLU_057709_1_0_1"/>
<dbReference type="RefSeq" id="XP_005766352.1">
    <property type="nucleotide sequence ID" value="XM_005766295.1"/>
</dbReference>
<dbReference type="EnsemblProtists" id="EOD13923">
    <property type="protein sequence ID" value="EOD13923"/>
    <property type="gene ID" value="EMIHUDRAFT_246601"/>
</dbReference>
<dbReference type="EC" id="3.1.3.56" evidence="1"/>
<dbReference type="PANTHER" id="PTHR12997:SF2">
    <property type="entry name" value="INOSITOL POLYPHOSPHATE-5-PHOSPHATASE A"/>
    <property type="match status" value="1"/>
</dbReference>
<dbReference type="InterPro" id="IPR000300">
    <property type="entry name" value="IPPc"/>
</dbReference>
<organism evidence="5 6">
    <name type="scientific">Emiliania huxleyi (strain CCMP1516)</name>
    <dbReference type="NCBI Taxonomy" id="280463"/>
    <lineage>
        <taxon>Eukaryota</taxon>
        <taxon>Haptista</taxon>
        <taxon>Haptophyta</taxon>
        <taxon>Prymnesiophyceae</taxon>
        <taxon>Isochrysidales</taxon>
        <taxon>Noelaerhabdaceae</taxon>
        <taxon>Emiliania</taxon>
    </lineage>
</organism>
<dbReference type="eggNOG" id="KOG1976">
    <property type="taxonomic scope" value="Eukaryota"/>
</dbReference>
<keyword evidence="2" id="KW-0378">Hydrolase</keyword>
<feature type="domain" description="Inositol polyphosphate-related phosphatase" evidence="4">
    <location>
        <begin position="1"/>
        <end position="334"/>
    </location>
</feature>
<dbReference type="InterPro" id="IPR039737">
    <property type="entry name" value="INPP5A"/>
</dbReference>
<evidence type="ECO:0000259" key="4">
    <source>
        <dbReference type="SMART" id="SM00128"/>
    </source>
</evidence>
<protein>
    <recommendedName>
        <fullName evidence="1">inositol-polyphosphate 5-phosphatase</fullName>
        <ecNumber evidence="1">3.1.3.56</ecNumber>
    </recommendedName>
</protein>
<evidence type="ECO:0000313" key="5">
    <source>
        <dbReference type="EnsemblProtists" id="EOD13923"/>
    </source>
</evidence>
<comment type="similarity">
    <text evidence="3">Belongs to the inositol 1,4,5-trisphosphate 5-phosphatase type I family.</text>
</comment>
<dbReference type="Gene3D" id="3.60.10.10">
    <property type="entry name" value="Endonuclease/exonuclease/phosphatase"/>
    <property type="match status" value="1"/>
</dbReference>
<dbReference type="PANTHER" id="PTHR12997">
    <property type="entry name" value="TYPE I INOSITOL-1,4,5-TRISPHOSPHATE 5-PHOSPHATASE"/>
    <property type="match status" value="1"/>
</dbReference>
<evidence type="ECO:0000256" key="1">
    <source>
        <dbReference type="ARBA" id="ARBA00012997"/>
    </source>
</evidence>
<name>A0A0D3IRN8_EMIH1</name>
<dbReference type="GO" id="GO:0046856">
    <property type="term" value="P:phosphatidylinositol dephosphorylation"/>
    <property type="evidence" value="ECO:0007669"/>
    <property type="project" value="InterPro"/>
</dbReference>
<evidence type="ECO:0000313" key="6">
    <source>
        <dbReference type="Proteomes" id="UP000013827"/>
    </source>
</evidence>
<evidence type="ECO:0000256" key="2">
    <source>
        <dbReference type="ARBA" id="ARBA00022801"/>
    </source>
</evidence>
<reference evidence="5" key="2">
    <citation type="submission" date="2024-10" db="UniProtKB">
        <authorList>
            <consortium name="EnsemblProtists"/>
        </authorList>
    </citation>
    <scope>IDENTIFICATION</scope>
</reference>
<reference evidence="6" key="1">
    <citation type="journal article" date="2013" name="Nature">
        <title>Pan genome of the phytoplankton Emiliania underpins its global distribution.</title>
        <authorList>
            <person name="Read B.A."/>
            <person name="Kegel J."/>
            <person name="Klute M.J."/>
            <person name="Kuo A."/>
            <person name="Lefebvre S.C."/>
            <person name="Maumus F."/>
            <person name="Mayer C."/>
            <person name="Miller J."/>
            <person name="Monier A."/>
            <person name="Salamov A."/>
            <person name="Young J."/>
            <person name="Aguilar M."/>
            <person name="Claverie J.M."/>
            <person name="Frickenhaus S."/>
            <person name="Gonzalez K."/>
            <person name="Herman E.K."/>
            <person name="Lin Y.C."/>
            <person name="Napier J."/>
            <person name="Ogata H."/>
            <person name="Sarno A.F."/>
            <person name="Shmutz J."/>
            <person name="Schroeder D."/>
            <person name="de Vargas C."/>
            <person name="Verret F."/>
            <person name="von Dassow P."/>
            <person name="Valentin K."/>
            <person name="Van de Peer Y."/>
            <person name="Wheeler G."/>
            <person name="Dacks J.B."/>
            <person name="Delwiche C.F."/>
            <person name="Dyhrman S.T."/>
            <person name="Glockner G."/>
            <person name="John U."/>
            <person name="Richards T."/>
            <person name="Worden A.Z."/>
            <person name="Zhang X."/>
            <person name="Grigoriev I.V."/>
            <person name="Allen A.E."/>
            <person name="Bidle K."/>
            <person name="Borodovsky M."/>
            <person name="Bowler C."/>
            <person name="Brownlee C."/>
            <person name="Cock J.M."/>
            <person name="Elias M."/>
            <person name="Gladyshev V.N."/>
            <person name="Groth M."/>
            <person name="Guda C."/>
            <person name="Hadaegh A."/>
            <person name="Iglesias-Rodriguez M.D."/>
            <person name="Jenkins J."/>
            <person name="Jones B.M."/>
            <person name="Lawson T."/>
            <person name="Leese F."/>
            <person name="Lindquist E."/>
            <person name="Lobanov A."/>
            <person name="Lomsadze A."/>
            <person name="Malik S.B."/>
            <person name="Marsh M.E."/>
            <person name="Mackinder L."/>
            <person name="Mock T."/>
            <person name="Mueller-Roeber B."/>
            <person name="Pagarete A."/>
            <person name="Parker M."/>
            <person name="Probert I."/>
            <person name="Quesneville H."/>
            <person name="Raines C."/>
            <person name="Rensing S.A."/>
            <person name="Riano-Pachon D.M."/>
            <person name="Richier S."/>
            <person name="Rokitta S."/>
            <person name="Shiraiwa Y."/>
            <person name="Soanes D.M."/>
            <person name="van der Giezen M."/>
            <person name="Wahlund T.M."/>
            <person name="Williams B."/>
            <person name="Wilson W."/>
            <person name="Wolfe G."/>
            <person name="Wurch L.L."/>
        </authorList>
    </citation>
    <scope>NUCLEOTIDE SEQUENCE</scope>
</reference>
<accession>A0A0D3IRN8</accession>
<dbReference type="InterPro" id="IPR036691">
    <property type="entry name" value="Endo/exonu/phosph_ase_sf"/>
</dbReference>
<sequence>MRVLLLTHNVAGIFDDPDEALRPWADGLAALVQRTRADFIALHMQEVGGSRWRTCGLNGAAAVAGAVEAALPDHWSSGMMVRTDTAEDGFTALGSIYLVRRSAMQLVRLWRWKEAEGAAGAFESLRAADGPLGYLLTRWQLGGGGGAVLDLVNVHNFHDESNLAALAAGASTYASCRQQALSLVTAALLGLRGGGAAGGGAAPAPASAAFLFGDFNFRSRPRSLPAPLPTSDRELAPFSASAECALPLEELPLAFPPSYAYREGKGDGTPPDEAGWCDLLASKRCPAWCDRVLMDRTGGALVAASAVTAEYGHEPQPRVLTDHNQVYLAFSVESR</sequence>
<dbReference type="STRING" id="2903.R1BUS4"/>
<dbReference type="PaxDb" id="2903-EOD13923"/>
<dbReference type="GeneID" id="17260080"/>
<dbReference type="SUPFAM" id="SSF56219">
    <property type="entry name" value="DNase I-like"/>
    <property type="match status" value="1"/>
</dbReference>
<dbReference type="KEGG" id="ehx:EMIHUDRAFT_246601"/>